<evidence type="ECO:0000313" key="2">
    <source>
        <dbReference type="Proteomes" id="UP000033188"/>
    </source>
</evidence>
<keyword evidence="2" id="KW-1185">Reference proteome</keyword>
<dbReference type="AlphaFoldDB" id="A0A061CZ04"/>
<protein>
    <submittedName>
        <fullName evidence="1">Uncharacterized protein</fullName>
    </submittedName>
</protein>
<gene>
    <name evidence="1" type="ORF">BBBOND_0100120</name>
</gene>
<dbReference type="OrthoDB" id="360741at2759"/>
<dbReference type="Proteomes" id="UP000033188">
    <property type="component" value="Chromosome 1"/>
</dbReference>
<dbReference type="RefSeq" id="XP_012765869.1">
    <property type="nucleotide sequence ID" value="XM_012910415.1"/>
</dbReference>
<organism evidence="1 2">
    <name type="scientific">Babesia bigemina</name>
    <dbReference type="NCBI Taxonomy" id="5866"/>
    <lineage>
        <taxon>Eukaryota</taxon>
        <taxon>Sar</taxon>
        <taxon>Alveolata</taxon>
        <taxon>Apicomplexa</taxon>
        <taxon>Aconoidasida</taxon>
        <taxon>Piroplasmida</taxon>
        <taxon>Babesiidae</taxon>
        <taxon>Babesia</taxon>
    </lineage>
</organism>
<name>A0A061CZ04_BABBI</name>
<evidence type="ECO:0000313" key="1">
    <source>
        <dbReference type="EMBL" id="CDR93683.1"/>
    </source>
</evidence>
<proteinExistence type="predicted"/>
<dbReference type="GeneID" id="24562224"/>
<reference evidence="2" key="1">
    <citation type="journal article" date="2014" name="Nucleic Acids Res.">
        <title>The evolutionary dynamics of variant antigen genes in Babesia reveal a history of genomic innovation underlying host-parasite interaction.</title>
        <authorList>
            <person name="Jackson A.P."/>
            <person name="Otto T.D."/>
            <person name="Darby A."/>
            <person name="Ramaprasad A."/>
            <person name="Xia D."/>
            <person name="Echaide I.E."/>
            <person name="Farber M."/>
            <person name="Gahlot S."/>
            <person name="Gamble J."/>
            <person name="Gupta D."/>
            <person name="Gupta Y."/>
            <person name="Jackson L."/>
            <person name="Malandrin L."/>
            <person name="Malas T.B."/>
            <person name="Moussa E."/>
            <person name="Nair M."/>
            <person name="Reid A.J."/>
            <person name="Sanders M."/>
            <person name="Sharma J."/>
            <person name="Tracey A."/>
            <person name="Quail M.A."/>
            <person name="Weir W."/>
            <person name="Wastling J.M."/>
            <person name="Hall N."/>
            <person name="Willadsen P."/>
            <person name="Lingelbach K."/>
            <person name="Shiels B."/>
            <person name="Tait A."/>
            <person name="Berriman M."/>
            <person name="Allred D.R."/>
            <person name="Pain A."/>
        </authorList>
    </citation>
    <scope>NUCLEOTIDE SEQUENCE [LARGE SCALE GENOMIC DNA]</scope>
    <source>
        <strain evidence="2">Bond</strain>
    </source>
</reference>
<dbReference type="KEGG" id="bbig:BBBOND_0100120"/>
<dbReference type="OMA" id="HPLISHY"/>
<sequence>MSQAAPVSWLKGIWPRQTEDNQVPKCDTPIVVHYTRYWLPPPIEPSEDSEGDADVAVAVEVVLEPYVLWCCLLRSVTGCKLRFSPSLYDEFVGGAMPAAFVGDSACYGGAPLRQESLLSHLLLNLPTASAEVLEQLSSRFALYEAFKKPDGSAKITSDSQFYHSASSILPVYVEKHLRYAVLFFIWVFPKISQNVTKRIVVNSTPWPYGYYVFNKRSKEIARTCAQCGYSDIAFTIKELALMLRELQRILQNDAPSLNHSAGPVTGWKAPYSQISRYSSAYRATVGYAFTKTDITHSGVEELLALHREFYDLKSYCAVVNRTYNVADLPPPYLCGNTFPVSYFVKEPSACMALLGSVWEHIKSIPQLTIMQ</sequence>
<dbReference type="VEuPathDB" id="PiroplasmaDB:BBBOND_0100120"/>
<dbReference type="EMBL" id="LK391707">
    <property type="protein sequence ID" value="CDR93683.1"/>
    <property type="molecule type" value="Genomic_DNA"/>
</dbReference>
<accession>A0A061CZ04</accession>